<sequence length="955" mass="105146">MAVADYKKYLAENVLNERRTVTYRSLSRALRVHCTLAKHENIKKLNSVNATYLLTGIQKPPTPPTTNGAHANGDDNEDDVMASSSYLPSSMPNQDTITDDVATASVILAREEDLEDAKDTFQSITSIYVYSLQPTILQDLNVLTDVSREMINSRAHEDPLEFGKQWGMIQNTHVKRRTGARPPAPALAPTPAPAPSSSKPVVPSKRSNEASQETKPEPKQEERSEPAQPSQRSNPPSSKPTEKTAPVKREKSNLFSSFAKAKPKQKKEDSATPAASGADSAEPSGPEDDDASEEEAEDLFPDTGKSSSAGPRESRKEREARLKQMMEDEDEEEDEEMPDVPEPAEESNPIDEAPPKPPSPKEEVTVGGGRRRGRRQVMQKKTVKDDEGYLVTVEEPSWESFSEDEPAPPPKKKPAVSAPKGKAGALILGFTFALGARGSAGYPDEPAILRRACPDYVSYASVPHPPYSEGPLRLPFQRPATECRTFSSPAVEQVIEDVTSRMKDKDLAQLFRNAFPNTLDTTVRWHVDGTSSVASKSRRDGSQWQGAQTFIVTGDINAEWLRDSTNQLTGYQALAKKDKKLYSLILGAINTQAEFVIQSPYCNAFQPPPPSGLEPATNGQDDQVHPAYESSVVFECKYELDSLAHFLALGTEFYESTRSTEFLTTRWYSALDTLLKVLDAQSQPTFNDKGQHVVNQYTFQRKTNLGTETLSLAGVGNPLNHGTGLIRSAFRPSDDATILGFFIPPNAQMAVQLKKTAKVLRAAGGKDDLAEQLEERGDNLDKAIKEHGIVNHAKYGDVYAFEVDGYGSRILMDDANIPSLLSLPYLGYVSKDDKVYQNTRKMLLEKNGNPYYLTGSDFHGIGGPHIGLQNAWPMSLLIQAMTSDSDAEITESINLVRNSSLLGLVHESINVNNIKDYSRPWFAWANSVFAQTILKVAAERPHLLFGEGADPYIIE</sequence>
<protein>
    <submittedName>
        <fullName evidence="1">Uncharacterized protein</fullName>
    </submittedName>
</protein>
<proteinExistence type="predicted"/>
<gene>
    <name evidence="1" type="ORF">N8T08_001840</name>
</gene>
<dbReference type="Proteomes" id="UP001177260">
    <property type="component" value="Unassembled WGS sequence"/>
</dbReference>
<name>A0ACC3B9J9_9EURO</name>
<evidence type="ECO:0000313" key="1">
    <source>
        <dbReference type="EMBL" id="KAK1147101.1"/>
    </source>
</evidence>
<reference evidence="1 2" key="1">
    <citation type="journal article" date="2023" name="ACS Omega">
        <title>Identification of the Neoaspergillic Acid Biosynthesis Gene Cluster by Establishing an In Vitro CRISPR-Ribonucleoprotein Genetic System in Aspergillus melleus.</title>
        <authorList>
            <person name="Yuan B."/>
            <person name="Grau M.F."/>
            <person name="Murata R.M."/>
            <person name="Torok T."/>
            <person name="Venkateswaran K."/>
            <person name="Stajich J.E."/>
            <person name="Wang C.C.C."/>
        </authorList>
    </citation>
    <scope>NUCLEOTIDE SEQUENCE [LARGE SCALE GENOMIC DNA]</scope>
    <source>
        <strain evidence="1 2">IMV 1140</strain>
    </source>
</reference>
<dbReference type="EMBL" id="JAOPJF010000013">
    <property type="protein sequence ID" value="KAK1147101.1"/>
    <property type="molecule type" value="Genomic_DNA"/>
</dbReference>
<keyword evidence="2" id="KW-1185">Reference proteome</keyword>
<comment type="caution">
    <text evidence="1">The sequence shown here is derived from an EMBL/GenBank/DDBJ whole genome shotgun (WGS) entry which is preliminary data.</text>
</comment>
<evidence type="ECO:0000313" key="2">
    <source>
        <dbReference type="Proteomes" id="UP001177260"/>
    </source>
</evidence>
<organism evidence="1 2">
    <name type="scientific">Aspergillus melleus</name>
    <dbReference type="NCBI Taxonomy" id="138277"/>
    <lineage>
        <taxon>Eukaryota</taxon>
        <taxon>Fungi</taxon>
        <taxon>Dikarya</taxon>
        <taxon>Ascomycota</taxon>
        <taxon>Pezizomycotina</taxon>
        <taxon>Eurotiomycetes</taxon>
        <taxon>Eurotiomycetidae</taxon>
        <taxon>Eurotiales</taxon>
        <taxon>Aspergillaceae</taxon>
        <taxon>Aspergillus</taxon>
        <taxon>Aspergillus subgen. Circumdati</taxon>
    </lineage>
</organism>
<accession>A0ACC3B9J9</accession>